<dbReference type="PANTHER" id="PTHR36966">
    <property type="entry name" value="REP-ASSOCIATED TYROSINE TRANSPOSASE"/>
    <property type="match status" value="1"/>
</dbReference>
<evidence type="ECO:0000313" key="2">
    <source>
        <dbReference type="EMBL" id="PXV61865.1"/>
    </source>
</evidence>
<dbReference type="SMART" id="SM01321">
    <property type="entry name" value="Y1_Tnp"/>
    <property type="match status" value="1"/>
</dbReference>
<dbReference type="OrthoDB" id="9794403at2"/>
<dbReference type="Gene3D" id="3.30.70.1290">
    <property type="entry name" value="Transposase IS200-like"/>
    <property type="match status" value="1"/>
</dbReference>
<comment type="caution">
    <text evidence="2">The sequence shown here is derived from an EMBL/GenBank/DDBJ whole genome shotgun (WGS) entry which is preliminary data.</text>
</comment>
<dbReference type="Proteomes" id="UP000247973">
    <property type="component" value="Unassembled WGS sequence"/>
</dbReference>
<dbReference type="GO" id="GO:0004803">
    <property type="term" value="F:transposase activity"/>
    <property type="evidence" value="ECO:0007669"/>
    <property type="project" value="InterPro"/>
</dbReference>
<dbReference type="AlphaFoldDB" id="A0A2V3PM39"/>
<evidence type="ECO:0000313" key="3">
    <source>
        <dbReference type="Proteomes" id="UP000247973"/>
    </source>
</evidence>
<dbReference type="SUPFAM" id="SSF143422">
    <property type="entry name" value="Transposase IS200-like"/>
    <property type="match status" value="1"/>
</dbReference>
<feature type="domain" description="Transposase IS200-like" evidence="1">
    <location>
        <begin position="19"/>
        <end position="167"/>
    </location>
</feature>
<organism evidence="2 3">
    <name type="scientific">Dysgonomonas alginatilytica</name>
    <dbReference type="NCBI Taxonomy" id="1605892"/>
    <lineage>
        <taxon>Bacteria</taxon>
        <taxon>Pseudomonadati</taxon>
        <taxon>Bacteroidota</taxon>
        <taxon>Bacteroidia</taxon>
        <taxon>Bacteroidales</taxon>
        <taxon>Dysgonomonadaceae</taxon>
        <taxon>Dysgonomonas</taxon>
    </lineage>
</organism>
<accession>A0A2V3PM39</accession>
<dbReference type="EMBL" id="QICL01000024">
    <property type="protein sequence ID" value="PXV61865.1"/>
    <property type="molecule type" value="Genomic_DNA"/>
</dbReference>
<dbReference type="GO" id="GO:0006313">
    <property type="term" value="P:DNA transposition"/>
    <property type="evidence" value="ECO:0007669"/>
    <property type="project" value="InterPro"/>
</dbReference>
<dbReference type="InterPro" id="IPR002686">
    <property type="entry name" value="Transposase_17"/>
</dbReference>
<sequence length="183" mass="21523">MSNNSHNRHSIRLEGYDYSSSGMYFITICIQNKLCLFGEVIDNEMILNDSGNMVMQIYNELPNKFADIQCHEIIIMPNHLHFIVENVGADLCVCPMDTNNDLGEHIGSPLHRIIQWFKTITTNHYINGVKKLGWKPFYKKIWQRNYYEHIIRNGKSYNNITNYIATNPTNWQSDDYYINQTHL</sequence>
<keyword evidence="3" id="KW-1185">Reference proteome</keyword>
<proteinExistence type="predicted"/>
<dbReference type="PANTHER" id="PTHR36966:SF1">
    <property type="entry name" value="REP-ASSOCIATED TYROSINE TRANSPOSASE"/>
    <property type="match status" value="1"/>
</dbReference>
<dbReference type="InterPro" id="IPR036515">
    <property type="entry name" value="Transposase_17_sf"/>
</dbReference>
<evidence type="ECO:0000259" key="1">
    <source>
        <dbReference type="SMART" id="SM01321"/>
    </source>
</evidence>
<name>A0A2V3PM39_9BACT</name>
<reference evidence="2 3" key="1">
    <citation type="submission" date="2018-03" db="EMBL/GenBank/DDBJ databases">
        <title>Genomic Encyclopedia of Archaeal and Bacterial Type Strains, Phase II (KMG-II): from individual species to whole genera.</title>
        <authorList>
            <person name="Goeker M."/>
        </authorList>
    </citation>
    <scope>NUCLEOTIDE SEQUENCE [LARGE SCALE GENOMIC DNA]</scope>
    <source>
        <strain evidence="2 3">DSM 100214</strain>
    </source>
</reference>
<dbReference type="GO" id="GO:0043565">
    <property type="term" value="F:sequence-specific DNA binding"/>
    <property type="evidence" value="ECO:0007669"/>
    <property type="project" value="TreeGrafter"/>
</dbReference>
<gene>
    <name evidence="2" type="ORF">CLV62_12420</name>
</gene>
<dbReference type="InterPro" id="IPR052715">
    <property type="entry name" value="RAYT_transposase"/>
</dbReference>
<protein>
    <submittedName>
        <fullName evidence="2">REP element-mobilizing transposase RayT</fullName>
    </submittedName>
</protein>
<dbReference type="RefSeq" id="WP_110311744.1">
    <property type="nucleotide sequence ID" value="NZ_QICL01000024.1"/>
</dbReference>